<dbReference type="InterPro" id="IPR039420">
    <property type="entry name" value="WalR-like"/>
</dbReference>
<dbReference type="AlphaFoldDB" id="M0QCQ3"/>
<dbReference type="PANTHER" id="PTHR43214">
    <property type="entry name" value="TWO-COMPONENT RESPONSE REGULATOR"/>
    <property type="match status" value="1"/>
</dbReference>
<dbReference type="GO" id="GO:0003677">
    <property type="term" value="F:DNA binding"/>
    <property type="evidence" value="ECO:0007669"/>
    <property type="project" value="UniProtKB-KW"/>
</dbReference>
<dbReference type="Gene3D" id="3.40.50.2300">
    <property type="match status" value="1"/>
</dbReference>
<organism evidence="8 9">
    <name type="scientific">Gordonia soli NBRC 108243</name>
    <dbReference type="NCBI Taxonomy" id="1223545"/>
    <lineage>
        <taxon>Bacteria</taxon>
        <taxon>Bacillati</taxon>
        <taxon>Actinomycetota</taxon>
        <taxon>Actinomycetes</taxon>
        <taxon>Mycobacteriales</taxon>
        <taxon>Gordoniaceae</taxon>
        <taxon>Gordonia</taxon>
    </lineage>
</organism>
<dbReference type="RefSeq" id="WP_007616476.1">
    <property type="nucleotide sequence ID" value="NZ_BANX01000002.1"/>
</dbReference>
<protein>
    <submittedName>
        <fullName evidence="8">Putative two-component response regulator</fullName>
    </submittedName>
</protein>
<dbReference type="STRING" id="1223545.GS4_02_00550"/>
<dbReference type="SMART" id="SM00421">
    <property type="entry name" value="HTH_LUXR"/>
    <property type="match status" value="1"/>
</dbReference>
<dbReference type="PROSITE" id="PS50043">
    <property type="entry name" value="HTH_LUXR_2"/>
    <property type="match status" value="1"/>
</dbReference>
<comment type="caution">
    <text evidence="8">The sequence shown here is derived from an EMBL/GenBank/DDBJ whole genome shotgun (WGS) entry which is preliminary data.</text>
</comment>
<evidence type="ECO:0000256" key="3">
    <source>
        <dbReference type="ARBA" id="ARBA00023125"/>
    </source>
</evidence>
<dbReference type="SUPFAM" id="SSF46894">
    <property type="entry name" value="C-terminal effector domain of the bipartite response regulators"/>
    <property type="match status" value="1"/>
</dbReference>
<name>M0QCQ3_9ACTN</name>
<dbReference type="PROSITE" id="PS50110">
    <property type="entry name" value="RESPONSE_REGULATORY"/>
    <property type="match status" value="1"/>
</dbReference>
<accession>M0QCQ3</accession>
<dbReference type="OrthoDB" id="9808843at2"/>
<dbReference type="Proteomes" id="UP000011666">
    <property type="component" value="Unassembled WGS sequence"/>
</dbReference>
<dbReference type="PROSITE" id="PS00622">
    <property type="entry name" value="HTH_LUXR_1"/>
    <property type="match status" value="1"/>
</dbReference>
<evidence type="ECO:0000256" key="2">
    <source>
        <dbReference type="ARBA" id="ARBA00023015"/>
    </source>
</evidence>
<evidence type="ECO:0000313" key="8">
    <source>
        <dbReference type="EMBL" id="GAC66345.1"/>
    </source>
</evidence>
<reference evidence="8 9" key="1">
    <citation type="submission" date="2013-01" db="EMBL/GenBank/DDBJ databases">
        <title>Whole genome shotgun sequence of Gordonia soli NBRC 108243.</title>
        <authorList>
            <person name="Isaki-Nakamura S."/>
            <person name="Hosoyama A."/>
            <person name="Tsuchikane K."/>
            <person name="Ando Y."/>
            <person name="Baba S."/>
            <person name="Ohji S."/>
            <person name="Hamada M."/>
            <person name="Tamura T."/>
            <person name="Yamazoe A."/>
            <person name="Yamazaki S."/>
            <person name="Fujita N."/>
        </authorList>
    </citation>
    <scope>NUCLEOTIDE SEQUENCE [LARGE SCALE GENOMIC DNA]</scope>
    <source>
        <strain evidence="8 9">NBRC 108243</strain>
    </source>
</reference>
<dbReference type="InterPro" id="IPR001789">
    <property type="entry name" value="Sig_transdc_resp-reg_receiver"/>
</dbReference>
<dbReference type="eggNOG" id="COG2197">
    <property type="taxonomic scope" value="Bacteria"/>
</dbReference>
<dbReference type="PANTHER" id="PTHR43214:SF24">
    <property type="entry name" value="TRANSCRIPTIONAL REGULATORY PROTEIN NARL-RELATED"/>
    <property type="match status" value="1"/>
</dbReference>
<dbReference type="SUPFAM" id="SSF52172">
    <property type="entry name" value="CheY-like"/>
    <property type="match status" value="1"/>
</dbReference>
<keyword evidence="4" id="KW-0804">Transcription</keyword>
<keyword evidence="1 5" id="KW-0597">Phosphoprotein</keyword>
<proteinExistence type="predicted"/>
<dbReference type="PRINTS" id="PR00038">
    <property type="entry name" value="HTHLUXR"/>
</dbReference>
<dbReference type="CDD" id="cd17535">
    <property type="entry name" value="REC_NarL-like"/>
    <property type="match status" value="1"/>
</dbReference>
<evidence type="ECO:0000256" key="1">
    <source>
        <dbReference type="ARBA" id="ARBA00022553"/>
    </source>
</evidence>
<dbReference type="InterPro" id="IPR016032">
    <property type="entry name" value="Sig_transdc_resp-reg_C-effctor"/>
</dbReference>
<keyword evidence="9" id="KW-1185">Reference proteome</keyword>
<dbReference type="GO" id="GO:0000160">
    <property type="term" value="P:phosphorelay signal transduction system"/>
    <property type="evidence" value="ECO:0007669"/>
    <property type="project" value="InterPro"/>
</dbReference>
<evidence type="ECO:0000256" key="4">
    <source>
        <dbReference type="ARBA" id="ARBA00023163"/>
    </source>
</evidence>
<feature type="modified residue" description="4-aspartylphosphate" evidence="5">
    <location>
        <position position="55"/>
    </location>
</feature>
<feature type="domain" description="HTH luxR-type" evidence="6">
    <location>
        <begin position="151"/>
        <end position="216"/>
    </location>
</feature>
<dbReference type="EMBL" id="BANX01000002">
    <property type="protein sequence ID" value="GAC66345.1"/>
    <property type="molecule type" value="Genomic_DNA"/>
</dbReference>
<dbReference type="Pfam" id="PF00072">
    <property type="entry name" value="Response_reg"/>
    <property type="match status" value="1"/>
</dbReference>
<dbReference type="SMART" id="SM00448">
    <property type="entry name" value="REC"/>
    <property type="match status" value="1"/>
</dbReference>
<evidence type="ECO:0000259" key="7">
    <source>
        <dbReference type="PROSITE" id="PS50110"/>
    </source>
</evidence>
<evidence type="ECO:0000313" key="9">
    <source>
        <dbReference type="Proteomes" id="UP000011666"/>
    </source>
</evidence>
<keyword evidence="2" id="KW-0805">Transcription regulation</keyword>
<evidence type="ECO:0000259" key="6">
    <source>
        <dbReference type="PROSITE" id="PS50043"/>
    </source>
</evidence>
<dbReference type="Pfam" id="PF00196">
    <property type="entry name" value="GerE"/>
    <property type="match status" value="1"/>
</dbReference>
<feature type="domain" description="Response regulatory" evidence="7">
    <location>
        <begin position="4"/>
        <end position="123"/>
    </location>
</feature>
<dbReference type="GO" id="GO:0006355">
    <property type="term" value="P:regulation of DNA-templated transcription"/>
    <property type="evidence" value="ECO:0007669"/>
    <property type="project" value="InterPro"/>
</dbReference>
<gene>
    <name evidence="8" type="ORF">GS4_02_00550</name>
</gene>
<dbReference type="InterPro" id="IPR011006">
    <property type="entry name" value="CheY-like_superfamily"/>
</dbReference>
<keyword evidence="3" id="KW-0238">DNA-binding</keyword>
<dbReference type="CDD" id="cd06170">
    <property type="entry name" value="LuxR_C_like"/>
    <property type="match status" value="1"/>
</dbReference>
<dbReference type="InterPro" id="IPR058245">
    <property type="entry name" value="NreC/VraR/RcsB-like_REC"/>
</dbReference>
<dbReference type="InterPro" id="IPR000792">
    <property type="entry name" value="Tscrpt_reg_LuxR_C"/>
</dbReference>
<evidence type="ECO:0000256" key="5">
    <source>
        <dbReference type="PROSITE-ProRule" id="PRU00169"/>
    </source>
</evidence>
<sequence length="218" mass="23775">MPITVVIADDQAMVRQGFSALLAAQEDISVLGDAADGVAAVEVVTRLQPDVVLMDVRMPQRDGLWAAEQILGPHRTERETRVLMLTTFDIDDYVYEALRIGASGFLLKDAPAEELVRAVRVVAAGEALLAPSITRRLITEVTARRSRGRTPSRAADVLTPREREVLDLVADGKSNGEIATELFVSEQTVKTHVSSVLGKLQLRDRAQAVVFAYENGLK</sequence>